<organism evidence="11 12">
    <name type="scientific">Sclerotinia trifoliorum</name>
    <dbReference type="NCBI Taxonomy" id="28548"/>
    <lineage>
        <taxon>Eukaryota</taxon>
        <taxon>Fungi</taxon>
        <taxon>Dikarya</taxon>
        <taxon>Ascomycota</taxon>
        <taxon>Pezizomycotina</taxon>
        <taxon>Leotiomycetes</taxon>
        <taxon>Helotiales</taxon>
        <taxon>Sclerotiniaceae</taxon>
        <taxon>Sclerotinia</taxon>
    </lineage>
</organism>
<keyword evidence="10" id="KW-0472">Membrane</keyword>
<comment type="caution">
    <text evidence="11">The sequence shown here is derived from an EMBL/GenBank/DDBJ whole genome shotgun (WGS) entry which is preliminary data.</text>
</comment>
<dbReference type="GO" id="GO:0005506">
    <property type="term" value="F:iron ion binding"/>
    <property type="evidence" value="ECO:0007669"/>
    <property type="project" value="InterPro"/>
</dbReference>
<dbReference type="GO" id="GO:0004497">
    <property type="term" value="F:monooxygenase activity"/>
    <property type="evidence" value="ECO:0007669"/>
    <property type="project" value="UniProtKB-KW"/>
</dbReference>
<keyword evidence="5 8" id="KW-0408">Iron</keyword>
<evidence type="ECO:0000256" key="7">
    <source>
        <dbReference type="ARBA" id="ARBA00023033"/>
    </source>
</evidence>
<evidence type="ECO:0000256" key="5">
    <source>
        <dbReference type="ARBA" id="ARBA00023004"/>
    </source>
</evidence>
<keyword evidence="10" id="KW-1133">Transmembrane helix</keyword>
<keyword evidence="12" id="KW-1185">Reference proteome</keyword>
<evidence type="ECO:0000256" key="8">
    <source>
        <dbReference type="PIRSR" id="PIRSR602403-1"/>
    </source>
</evidence>
<sequence>MSLCQHNYTQDCLPKMLHFADLGAISLANVNTVIAGCTVFALYYLFRFFNSKKLNFDAPTIGDASDLRSALTTGYKQCPDTPFLLPTAAHPTIILPMKYINEIKSLPPNKISFLEEFRDRYYGHYTAFANNVEGDAVTASVKVDLTQSIARALENMQVETELAFATEMPRNEDWTTVTLYPIILRMVAKVSGRVMVGEPLCRNEKWIQISTTYTRDTFMGGQAMWAKNPLFRPIYALYSPELKKVRQHYTDAANFLRPIFNQRFKEMEQDGFKRPQDMIQWMIDNSGDNAKDATFQGRCQLLIAFAALHTTSGLLGNVILDLAARPHYIKALREELDANLPEGAQITKQILTKLQKMDSFLKESQRINPLNLVTMNRKMMDTVQLSDGTILPKGSFVGMAAGSIAFDGRIFENPEEFDGFRFEKLRQQGGAENKYQLVTTGKDSLAFGHGTHACPGRFFASNEIKTMLIEFLRKYDFQLLPGTERPKNLKSDMSLVVDPTAKIQVRRRAM</sequence>
<dbReference type="EMBL" id="CAJHIA010000033">
    <property type="protein sequence ID" value="CAD6448949.1"/>
    <property type="molecule type" value="Genomic_DNA"/>
</dbReference>
<dbReference type="AlphaFoldDB" id="A0A8H2W1V7"/>
<evidence type="ECO:0000256" key="2">
    <source>
        <dbReference type="ARBA" id="ARBA00010617"/>
    </source>
</evidence>
<reference evidence="11" key="1">
    <citation type="submission" date="2020-10" db="EMBL/GenBank/DDBJ databases">
        <authorList>
            <person name="Kusch S."/>
        </authorList>
    </citation>
    <scope>NUCLEOTIDE SEQUENCE</scope>
    <source>
        <strain evidence="11">SwB9</strain>
    </source>
</reference>
<keyword evidence="4 9" id="KW-0560">Oxidoreductase</keyword>
<evidence type="ECO:0000313" key="11">
    <source>
        <dbReference type="EMBL" id="CAD6448949.1"/>
    </source>
</evidence>
<dbReference type="GO" id="GO:0020037">
    <property type="term" value="F:heme binding"/>
    <property type="evidence" value="ECO:0007669"/>
    <property type="project" value="InterPro"/>
</dbReference>
<comment type="cofactor">
    <cofactor evidence="1 8">
        <name>heme</name>
        <dbReference type="ChEBI" id="CHEBI:30413"/>
    </cofactor>
</comment>
<feature type="binding site" description="axial binding residue" evidence="8">
    <location>
        <position position="454"/>
    </location>
    <ligand>
        <name>heme</name>
        <dbReference type="ChEBI" id="CHEBI:30413"/>
    </ligand>
    <ligandPart>
        <name>Fe</name>
        <dbReference type="ChEBI" id="CHEBI:18248"/>
    </ligandPart>
</feature>
<protein>
    <submittedName>
        <fullName evidence="11">D6b3d965-3895-47f3-8a6d-a9f25822afcd</fullName>
    </submittedName>
</protein>
<keyword evidence="8 9" id="KW-0349">Heme</keyword>
<dbReference type="InterPro" id="IPR036396">
    <property type="entry name" value="Cyt_P450_sf"/>
</dbReference>
<feature type="transmembrane region" description="Helical" evidence="10">
    <location>
        <begin position="24"/>
        <end position="46"/>
    </location>
</feature>
<proteinExistence type="inferred from homology"/>
<gene>
    <name evidence="11" type="ORF">SCLTRI_LOCUS8742</name>
</gene>
<name>A0A8H2W1V7_9HELO</name>
<dbReference type="InterPro" id="IPR017972">
    <property type="entry name" value="Cyt_P450_CS"/>
</dbReference>
<evidence type="ECO:0000256" key="4">
    <source>
        <dbReference type="ARBA" id="ARBA00023002"/>
    </source>
</evidence>
<dbReference type="PRINTS" id="PR00465">
    <property type="entry name" value="EP450IV"/>
</dbReference>
<keyword evidence="6" id="KW-0843">Virulence</keyword>
<dbReference type="Proteomes" id="UP000624404">
    <property type="component" value="Unassembled WGS sequence"/>
</dbReference>
<accession>A0A8H2W1V7</accession>
<keyword evidence="7 9" id="KW-0503">Monooxygenase</keyword>
<evidence type="ECO:0000256" key="1">
    <source>
        <dbReference type="ARBA" id="ARBA00001971"/>
    </source>
</evidence>
<dbReference type="PANTHER" id="PTHR46206">
    <property type="entry name" value="CYTOCHROME P450"/>
    <property type="match status" value="1"/>
</dbReference>
<evidence type="ECO:0000256" key="3">
    <source>
        <dbReference type="ARBA" id="ARBA00022723"/>
    </source>
</evidence>
<comment type="similarity">
    <text evidence="2 9">Belongs to the cytochrome P450 family.</text>
</comment>
<keyword evidence="3 8" id="KW-0479">Metal-binding</keyword>
<dbReference type="Pfam" id="PF00067">
    <property type="entry name" value="p450"/>
    <property type="match status" value="1"/>
</dbReference>
<dbReference type="GO" id="GO:0016705">
    <property type="term" value="F:oxidoreductase activity, acting on paired donors, with incorporation or reduction of molecular oxygen"/>
    <property type="evidence" value="ECO:0007669"/>
    <property type="project" value="InterPro"/>
</dbReference>
<keyword evidence="10" id="KW-0812">Transmembrane</keyword>
<dbReference type="Gene3D" id="1.10.630.10">
    <property type="entry name" value="Cytochrome P450"/>
    <property type="match status" value="1"/>
</dbReference>
<dbReference type="PROSITE" id="PS00086">
    <property type="entry name" value="CYTOCHROME_P450"/>
    <property type="match status" value="1"/>
</dbReference>
<dbReference type="SUPFAM" id="SSF48264">
    <property type="entry name" value="Cytochrome P450"/>
    <property type="match status" value="1"/>
</dbReference>
<evidence type="ECO:0000256" key="6">
    <source>
        <dbReference type="ARBA" id="ARBA00023026"/>
    </source>
</evidence>
<dbReference type="InterPro" id="IPR001128">
    <property type="entry name" value="Cyt_P450"/>
</dbReference>
<dbReference type="OrthoDB" id="1844152at2759"/>
<evidence type="ECO:0000256" key="10">
    <source>
        <dbReference type="SAM" id="Phobius"/>
    </source>
</evidence>
<evidence type="ECO:0000256" key="9">
    <source>
        <dbReference type="RuleBase" id="RU000461"/>
    </source>
</evidence>
<dbReference type="InterPro" id="IPR002403">
    <property type="entry name" value="Cyt_P450_E_grp-IV"/>
</dbReference>
<dbReference type="PANTHER" id="PTHR46206:SF6">
    <property type="entry name" value="CYTOCHROME P450 MONOOXYGENASE AN1598-RELATED"/>
    <property type="match status" value="1"/>
</dbReference>
<dbReference type="CDD" id="cd11041">
    <property type="entry name" value="CYP503A1-like"/>
    <property type="match status" value="1"/>
</dbReference>
<evidence type="ECO:0000313" key="12">
    <source>
        <dbReference type="Proteomes" id="UP000624404"/>
    </source>
</evidence>